<name>A0A8D8P1K3_CULPI</name>
<dbReference type="AlphaFoldDB" id="A0A8D8P1K3"/>
<protein>
    <submittedName>
        <fullName evidence="1">(northern house mosquito) hypothetical protein</fullName>
    </submittedName>
</protein>
<reference evidence="1" key="1">
    <citation type="submission" date="2021-05" db="EMBL/GenBank/DDBJ databases">
        <authorList>
            <person name="Alioto T."/>
            <person name="Alioto T."/>
            <person name="Gomez Garrido J."/>
        </authorList>
    </citation>
    <scope>NUCLEOTIDE SEQUENCE</scope>
</reference>
<dbReference type="EMBL" id="HBUE01315525">
    <property type="protein sequence ID" value="CAG6585426.1"/>
    <property type="molecule type" value="Transcribed_RNA"/>
</dbReference>
<evidence type="ECO:0000313" key="1">
    <source>
        <dbReference type="EMBL" id="CAG6585426.1"/>
    </source>
</evidence>
<organism evidence="1">
    <name type="scientific">Culex pipiens</name>
    <name type="common">House mosquito</name>
    <dbReference type="NCBI Taxonomy" id="7175"/>
    <lineage>
        <taxon>Eukaryota</taxon>
        <taxon>Metazoa</taxon>
        <taxon>Ecdysozoa</taxon>
        <taxon>Arthropoda</taxon>
        <taxon>Hexapoda</taxon>
        <taxon>Insecta</taxon>
        <taxon>Pterygota</taxon>
        <taxon>Neoptera</taxon>
        <taxon>Endopterygota</taxon>
        <taxon>Diptera</taxon>
        <taxon>Nematocera</taxon>
        <taxon>Culicoidea</taxon>
        <taxon>Culicidae</taxon>
        <taxon>Culicinae</taxon>
        <taxon>Culicini</taxon>
        <taxon>Culex</taxon>
        <taxon>Culex</taxon>
    </lineage>
</organism>
<proteinExistence type="predicted"/>
<sequence length="119" mass="13538">MNHSQFNQVINCLWTEEDTPVQFEVQIKHAYSQTTEMYFRAEYTPTKPIKLVNINRCYHVSSMIMSSAPGDAVVLKRDNETLPRVVGMTTSVFGGCYDQTAESVAETLDWIEGIVWGKL</sequence>
<accession>A0A8D8P1K3</accession>
<dbReference type="EMBL" id="HBUE01209143">
    <property type="protein sequence ID" value="CAG6533537.1"/>
    <property type="molecule type" value="Transcribed_RNA"/>
</dbReference>